<dbReference type="Proteomes" id="UP001168821">
    <property type="component" value="Unassembled WGS sequence"/>
</dbReference>
<name>A0AA38ICQ5_9CUCU</name>
<dbReference type="AlphaFoldDB" id="A0AA38ICQ5"/>
<organism evidence="2 3">
    <name type="scientific">Zophobas morio</name>
    <dbReference type="NCBI Taxonomy" id="2755281"/>
    <lineage>
        <taxon>Eukaryota</taxon>
        <taxon>Metazoa</taxon>
        <taxon>Ecdysozoa</taxon>
        <taxon>Arthropoda</taxon>
        <taxon>Hexapoda</taxon>
        <taxon>Insecta</taxon>
        <taxon>Pterygota</taxon>
        <taxon>Neoptera</taxon>
        <taxon>Endopterygota</taxon>
        <taxon>Coleoptera</taxon>
        <taxon>Polyphaga</taxon>
        <taxon>Cucujiformia</taxon>
        <taxon>Tenebrionidae</taxon>
        <taxon>Zophobas</taxon>
    </lineage>
</organism>
<evidence type="ECO:0000313" key="3">
    <source>
        <dbReference type="Proteomes" id="UP001168821"/>
    </source>
</evidence>
<evidence type="ECO:0000256" key="1">
    <source>
        <dbReference type="SAM" id="MobiDB-lite"/>
    </source>
</evidence>
<proteinExistence type="predicted"/>
<sequence>MNRDLLSEATTDMGSQLEKWLDKMDPPSLGFNRVSGKINPLRRSSAPSRSFIKPAPPPPSETSDVKPPTLLLLTTHSMSISSKGRKMSKYVSHFKLKKTCRSDATHRSFRLQTPQAQRDIYEKQKPFVGCSIYALTKSDTLCLKQLRVDVNF</sequence>
<feature type="region of interest" description="Disordered" evidence="1">
    <location>
        <begin position="1"/>
        <end position="66"/>
    </location>
</feature>
<comment type="caution">
    <text evidence="2">The sequence shown here is derived from an EMBL/GenBank/DDBJ whole genome shotgun (WGS) entry which is preliminary data.</text>
</comment>
<dbReference type="EMBL" id="JALNTZ010000004">
    <property type="protein sequence ID" value="KAJ3653560.1"/>
    <property type="molecule type" value="Genomic_DNA"/>
</dbReference>
<keyword evidence="3" id="KW-1185">Reference proteome</keyword>
<evidence type="ECO:0000313" key="2">
    <source>
        <dbReference type="EMBL" id="KAJ3653560.1"/>
    </source>
</evidence>
<protein>
    <submittedName>
        <fullName evidence="2">Uncharacterized protein</fullName>
    </submittedName>
</protein>
<reference evidence="2" key="1">
    <citation type="journal article" date="2023" name="G3 (Bethesda)">
        <title>Whole genome assemblies of Zophobas morio and Tenebrio molitor.</title>
        <authorList>
            <person name="Kaur S."/>
            <person name="Stinson S.A."/>
            <person name="diCenzo G.C."/>
        </authorList>
    </citation>
    <scope>NUCLEOTIDE SEQUENCE</scope>
    <source>
        <strain evidence="2">QUZm001</strain>
    </source>
</reference>
<accession>A0AA38ICQ5</accession>
<gene>
    <name evidence="2" type="ORF">Zmor_012803</name>
</gene>